<feature type="non-terminal residue" evidence="1">
    <location>
        <position position="1"/>
    </location>
</feature>
<evidence type="ECO:0000313" key="2">
    <source>
        <dbReference type="Proteomes" id="UP000789396"/>
    </source>
</evidence>
<name>A0A9N9CFT7_9GLOM</name>
<protein>
    <submittedName>
        <fullName evidence="1">11943_t:CDS:1</fullName>
    </submittedName>
</protein>
<gene>
    <name evidence="1" type="ORF">RFULGI_LOCUS6504</name>
</gene>
<dbReference type="Proteomes" id="UP000789396">
    <property type="component" value="Unassembled WGS sequence"/>
</dbReference>
<dbReference type="AlphaFoldDB" id="A0A9N9CFT7"/>
<evidence type="ECO:0000313" key="1">
    <source>
        <dbReference type="EMBL" id="CAG8598366.1"/>
    </source>
</evidence>
<accession>A0A9N9CFT7</accession>
<keyword evidence="2" id="KW-1185">Reference proteome</keyword>
<sequence length="466" mass="54482">MSERRYESYTSTRTEEASNAISQNCKEILEEIKQIHLILLLDELIKINLVNKLISVIQEIFERFSGVTRTFEGLDNESLKIKNVSTELIDHLRCLEVFAHDAAYSKRKEFISFLSISSNKIELLFENGINTEKEINRRARVLSSCFHPDRTTNPKSPYVLREIHKSQGDELFNLIYGFRERLLNKLKKTLELEGYEKYGNKLWKITIDYYNASKGHWHKLKVLKKDDIKELSSELLKRECIIMGELAYNQYRAACKIADKAKLIKRQVKLRGYMALCLYLSNQFLEASLYAFAAIFIQLNSYSLTQDELDEAKKIFDKVYGGRKEREKKEKDVSSYSNTDIKLASDPNHVMALIKTNNSFNNNEIIRISNNVIYNIIAKLFVKAERSLICYQTSYEIILHAKKRANLYISKRGAIMILVMIREKLNEIMNKAISAYDDENYQEFINVLSEEYDKNERLLNYSANKF</sequence>
<dbReference type="OrthoDB" id="1658288at2759"/>
<organism evidence="1 2">
    <name type="scientific">Racocetra fulgida</name>
    <dbReference type="NCBI Taxonomy" id="60492"/>
    <lineage>
        <taxon>Eukaryota</taxon>
        <taxon>Fungi</taxon>
        <taxon>Fungi incertae sedis</taxon>
        <taxon>Mucoromycota</taxon>
        <taxon>Glomeromycotina</taxon>
        <taxon>Glomeromycetes</taxon>
        <taxon>Diversisporales</taxon>
        <taxon>Gigasporaceae</taxon>
        <taxon>Racocetra</taxon>
    </lineage>
</organism>
<dbReference type="EMBL" id="CAJVPZ010008472">
    <property type="protein sequence ID" value="CAG8598366.1"/>
    <property type="molecule type" value="Genomic_DNA"/>
</dbReference>
<comment type="caution">
    <text evidence="1">The sequence shown here is derived from an EMBL/GenBank/DDBJ whole genome shotgun (WGS) entry which is preliminary data.</text>
</comment>
<reference evidence="1" key="1">
    <citation type="submission" date="2021-06" db="EMBL/GenBank/DDBJ databases">
        <authorList>
            <person name="Kallberg Y."/>
            <person name="Tangrot J."/>
            <person name="Rosling A."/>
        </authorList>
    </citation>
    <scope>NUCLEOTIDE SEQUENCE</scope>
    <source>
        <strain evidence="1">IN212</strain>
    </source>
</reference>
<proteinExistence type="predicted"/>